<reference evidence="9" key="3">
    <citation type="submission" date="2025-09" db="UniProtKB">
        <authorList>
            <consortium name="Ensembl"/>
        </authorList>
    </citation>
    <scope>IDENTIFICATION</scope>
</reference>
<dbReference type="GO" id="GO:0008201">
    <property type="term" value="F:heparin binding"/>
    <property type="evidence" value="ECO:0007669"/>
    <property type="project" value="TreeGrafter"/>
</dbReference>
<dbReference type="GO" id="GO:0045597">
    <property type="term" value="P:positive regulation of cell differentiation"/>
    <property type="evidence" value="ECO:0007669"/>
    <property type="project" value="TreeGrafter"/>
</dbReference>
<evidence type="ECO:0000256" key="6">
    <source>
        <dbReference type="SAM" id="SignalP"/>
    </source>
</evidence>
<dbReference type="Proteomes" id="UP000001073">
    <property type="component" value="Chromosome 16"/>
</dbReference>
<keyword evidence="3 6" id="KW-0732">Signal</keyword>
<dbReference type="InterPro" id="IPR000867">
    <property type="entry name" value="IGFBP-like"/>
</dbReference>
<sequence length="231" mass="25409">MRWFLPWTLAAVTAAAASSVLAMALSPAPTTMDFTPAPLEDTSSRPQFCKWPCECPPSPPRCPLGVSLITDGCECCKMCAQQLGDNCTEAAICDPHRGLYCDYSGDRPRYAIGVCALCNLRPCDVDIRTLIKAGKKCLVVYHPEASMNFTLAGCVSTRSYQPKYCGVCMDNRCCIPYKSKTINVSFQCPDGLGFSRQVLWINACFCNLNCRNPNDIFADLESYPDFSEISN</sequence>
<dbReference type="EMBL" id="ADFV01169046">
    <property type="status" value="NOT_ANNOTATED_CDS"/>
    <property type="molecule type" value="Genomic_DNA"/>
</dbReference>
<dbReference type="eggNOG" id="ENOG502QQQQ">
    <property type="taxonomic scope" value="Eukaryota"/>
</dbReference>
<dbReference type="Pfam" id="PF00007">
    <property type="entry name" value="Cys_knot"/>
    <property type="match status" value="1"/>
</dbReference>
<gene>
    <name evidence="9" type="primary">CCN4</name>
</gene>
<dbReference type="Ensembl" id="ENSNLET00000007400.2">
    <property type="protein sequence ID" value="ENSNLEP00000007050.3"/>
    <property type="gene ID" value="ENSNLEG00000030189.1"/>
</dbReference>
<dbReference type="InterPro" id="IPR050941">
    <property type="entry name" value="CCN"/>
</dbReference>
<reference evidence="9" key="2">
    <citation type="submission" date="2025-08" db="UniProtKB">
        <authorList>
            <consortium name="Ensembl"/>
        </authorList>
    </citation>
    <scope>IDENTIFICATION</scope>
</reference>
<feature type="signal peptide" evidence="6">
    <location>
        <begin position="1"/>
        <end position="22"/>
    </location>
</feature>
<dbReference type="EMBL" id="ADFV01169048">
    <property type="status" value="NOT_ANNOTATED_CDS"/>
    <property type="molecule type" value="Genomic_DNA"/>
</dbReference>
<evidence type="ECO:0000313" key="9">
    <source>
        <dbReference type="Ensembl" id="ENSNLEP00000007050.3"/>
    </source>
</evidence>
<feature type="domain" description="IGFBP N-terminal" evidence="8">
    <location>
        <begin position="45"/>
        <end position="118"/>
    </location>
</feature>
<evidence type="ECO:0000256" key="5">
    <source>
        <dbReference type="PROSITE-ProRule" id="PRU00039"/>
    </source>
</evidence>
<dbReference type="PROSITE" id="PS01225">
    <property type="entry name" value="CTCK_2"/>
    <property type="match status" value="1"/>
</dbReference>
<dbReference type="HOGENOM" id="CLU_063247_2_0_1"/>
<dbReference type="EMBL" id="ADFV01169050">
    <property type="status" value="NOT_ANNOTATED_CDS"/>
    <property type="molecule type" value="Genomic_DNA"/>
</dbReference>
<accession>G1R1H8</accession>
<feature type="domain" description="CTCK" evidence="7">
    <location>
        <begin position="137"/>
        <end position="211"/>
    </location>
</feature>
<name>G1R1H8_NOMLE</name>
<reference evidence="9 10" key="1">
    <citation type="submission" date="2012-10" db="EMBL/GenBank/DDBJ databases">
        <authorList>
            <consortium name="Gibbon Genome Sequencing Consortium"/>
        </authorList>
    </citation>
    <scope>NUCLEOTIDE SEQUENCE [LARGE SCALE GENOMIC DNA]</scope>
</reference>
<evidence type="ECO:0000259" key="8">
    <source>
        <dbReference type="PROSITE" id="PS51323"/>
    </source>
</evidence>
<dbReference type="EMBL" id="ADFV01169043">
    <property type="status" value="NOT_ANNOTATED_CDS"/>
    <property type="molecule type" value="Genomic_DNA"/>
</dbReference>
<dbReference type="InterPro" id="IPR009030">
    <property type="entry name" value="Growth_fac_rcpt_cys_sf"/>
</dbReference>
<protein>
    <submittedName>
        <fullName evidence="9">Cellular communication network factor 4</fullName>
    </submittedName>
</protein>
<evidence type="ECO:0000256" key="2">
    <source>
        <dbReference type="ARBA" id="ARBA00022525"/>
    </source>
</evidence>
<evidence type="ECO:0000256" key="3">
    <source>
        <dbReference type="ARBA" id="ARBA00022729"/>
    </source>
</evidence>
<dbReference type="GO" id="GO:0031012">
    <property type="term" value="C:extracellular matrix"/>
    <property type="evidence" value="ECO:0007669"/>
    <property type="project" value="TreeGrafter"/>
</dbReference>
<dbReference type="PROSITE" id="PS51323">
    <property type="entry name" value="IGFBP_N_2"/>
    <property type="match status" value="1"/>
</dbReference>
<dbReference type="AlphaFoldDB" id="G1R1H8"/>
<proteinExistence type="predicted"/>
<evidence type="ECO:0000256" key="4">
    <source>
        <dbReference type="ARBA" id="ARBA00023157"/>
    </source>
</evidence>
<dbReference type="EMBL" id="ADFV01169049">
    <property type="status" value="NOT_ANNOTATED_CDS"/>
    <property type="molecule type" value="Genomic_DNA"/>
</dbReference>
<dbReference type="EMBL" id="ADFV01169047">
    <property type="status" value="NOT_ANNOTATED_CDS"/>
    <property type="molecule type" value="Genomic_DNA"/>
</dbReference>
<dbReference type="InterPro" id="IPR006207">
    <property type="entry name" value="Cys_knot_C"/>
</dbReference>
<organism evidence="9 10">
    <name type="scientific">Nomascus leucogenys</name>
    <name type="common">Northern white-cheeked gibbon</name>
    <name type="synonym">Hylobates leucogenys</name>
    <dbReference type="NCBI Taxonomy" id="61853"/>
    <lineage>
        <taxon>Eukaryota</taxon>
        <taxon>Metazoa</taxon>
        <taxon>Chordata</taxon>
        <taxon>Craniata</taxon>
        <taxon>Vertebrata</taxon>
        <taxon>Euteleostomi</taxon>
        <taxon>Mammalia</taxon>
        <taxon>Eutheria</taxon>
        <taxon>Euarchontoglires</taxon>
        <taxon>Primates</taxon>
        <taxon>Haplorrhini</taxon>
        <taxon>Catarrhini</taxon>
        <taxon>Hylobatidae</taxon>
        <taxon>Nomascus</taxon>
    </lineage>
</organism>
<dbReference type="GO" id="GO:0007165">
    <property type="term" value="P:signal transduction"/>
    <property type="evidence" value="ECO:0007669"/>
    <property type="project" value="TreeGrafter"/>
</dbReference>
<dbReference type="InterPro" id="IPR017891">
    <property type="entry name" value="Insulin_GF-bd_Cys-rich_CS"/>
</dbReference>
<dbReference type="EMBL" id="ADFV01169045">
    <property type="status" value="NOT_ANNOTATED_CDS"/>
    <property type="molecule type" value="Genomic_DNA"/>
</dbReference>
<dbReference type="PROSITE" id="PS01185">
    <property type="entry name" value="CTCK_1"/>
    <property type="match status" value="1"/>
</dbReference>
<dbReference type="Pfam" id="PF00219">
    <property type="entry name" value="IGFBP"/>
    <property type="match status" value="1"/>
</dbReference>
<dbReference type="SUPFAM" id="SSF57184">
    <property type="entry name" value="Growth factor receptor domain"/>
    <property type="match status" value="1"/>
</dbReference>
<keyword evidence="10" id="KW-1185">Reference proteome</keyword>
<feature type="chain" id="PRO_5014167386" evidence="6">
    <location>
        <begin position="23"/>
        <end position="231"/>
    </location>
</feature>
<evidence type="ECO:0000256" key="1">
    <source>
        <dbReference type="ARBA" id="ARBA00004613"/>
    </source>
</evidence>
<dbReference type="PANTHER" id="PTHR11348">
    <property type="entry name" value="CONNECTIVE TISSUE GROWTH FACTOR-RELATED"/>
    <property type="match status" value="1"/>
</dbReference>
<evidence type="ECO:0000259" key="7">
    <source>
        <dbReference type="PROSITE" id="PS01225"/>
    </source>
</evidence>
<evidence type="ECO:0000313" key="10">
    <source>
        <dbReference type="Proteomes" id="UP000001073"/>
    </source>
</evidence>
<dbReference type="InterPro" id="IPR006208">
    <property type="entry name" value="Glyco_hormone_CN"/>
</dbReference>
<dbReference type="PROSITE" id="PS00222">
    <property type="entry name" value="IGFBP_N_1"/>
    <property type="match status" value="1"/>
</dbReference>
<dbReference type="EMBL" id="ADFV01169044">
    <property type="status" value="NOT_ANNOTATED_CDS"/>
    <property type="molecule type" value="Genomic_DNA"/>
</dbReference>
<comment type="subcellular location">
    <subcellularLocation>
        <location evidence="1">Secreted</location>
    </subcellularLocation>
</comment>
<dbReference type="PANTHER" id="PTHR11348:SF4">
    <property type="entry name" value="CCN FAMILY MEMBER 4"/>
    <property type="match status" value="1"/>
</dbReference>
<dbReference type="GeneTree" id="ENSGT00940000158587"/>
<comment type="caution">
    <text evidence="5">Lacks conserved residue(s) required for the propagation of feature annotation.</text>
</comment>
<dbReference type="SMART" id="SM00041">
    <property type="entry name" value="CT"/>
    <property type="match status" value="1"/>
</dbReference>
<dbReference type="GO" id="GO:0005615">
    <property type="term" value="C:extracellular space"/>
    <property type="evidence" value="ECO:0007669"/>
    <property type="project" value="TreeGrafter"/>
</dbReference>
<dbReference type="SMART" id="SM00121">
    <property type="entry name" value="IB"/>
    <property type="match status" value="1"/>
</dbReference>
<keyword evidence="4" id="KW-1015">Disulfide bond</keyword>
<keyword evidence="2" id="KW-0964">Secreted</keyword>
<dbReference type="GO" id="GO:0005178">
    <property type="term" value="F:integrin binding"/>
    <property type="evidence" value="ECO:0007669"/>
    <property type="project" value="TreeGrafter"/>
</dbReference>
<dbReference type="GO" id="GO:0007155">
    <property type="term" value="P:cell adhesion"/>
    <property type="evidence" value="ECO:0007669"/>
    <property type="project" value="TreeGrafter"/>
</dbReference>